<dbReference type="AlphaFoldDB" id="A0A0C3BFP1"/>
<reference evidence="2" key="2">
    <citation type="submission" date="2015-01" db="EMBL/GenBank/DDBJ databases">
        <title>Evolutionary Origins and Diversification of the Mycorrhizal Mutualists.</title>
        <authorList>
            <consortium name="DOE Joint Genome Institute"/>
            <consortium name="Mycorrhizal Genomics Consortium"/>
            <person name="Kohler A."/>
            <person name="Kuo A."/>
            <person name="Nagy L.G."/>
            <person name="Floudas D."/>
            <person name="Copeland A."/>
            <person name="Barry K.W."/>
            <person name="Cichocki N."/>
            <person name="Veneault-Fourrey C."/>
            <person name="LaButti K."/>
            <person name="Lindquist E.A."/>
            <person name="Lipzen A."/>
            <person name="Lundell T."/>
            <person name="Morin E."/>
            <person name="Murat C."/>
            <person name="Riley R."/>
            <person name="Ohm R."/>
            <person name="Sun H."/>
            <person name="Tunlid A."/>
            <person name="Henrissat B."/>
            <person name="Grigoriev I.V."/>
            <person name="Hibbett D.S."/>
            <person name="Martin F."/>
        </authorList>
    </citation>
    <scope>NUCLEOTIDE SEQUENCE [LARGE SCALE GENOMIC DNA]</scope>
    <source>
        <strain evidence="2">F 1598</strain>
    </source>
</reference>
<feature type="non-terminal residue" evidence="1">
    <location>
        <position position="1"/>
    </location>
</feature>
<name>A0A0C3BFP1_PILCF</name>
<dbReference type="HOGENOM" id="CLU_003703_5_0_1"/>
<dbReference type="InParanoid" id="A0A0C3BFP1"/>
<reference evidence="1 2" key="1">
    <citation type="submission" date="2014-04" db="EMBL/GenBank/DDBJ databases">
        <authorList>
            <consortium name="DOE Joint Genome Institute"/>
            <person name="Kuo A."/>
            <person name="Tarkka M."/>
            <person name="Buscot F."/>
            <person name="Kohler A."/>
            <person name="Nagy L.G."/>
            <person name="Floudas D."/>
            <person name="Copeland A."/>
            <person name="Barry K.W."/>
            <person name="Cichocki N."/>
            <person name="Veneault-Fourrey C."/>
            <person name="LaButti K."/>
            <person name="Lindquist E.A."/>
            <person name="Lipzen A."/>
            <person name="Lundell T."/>
            <person name="Morin E."/>
            <person name="Murat C."/>
            <person name="Sun H."/>
            <person name="Tunlid A."/>
            <person name="Henrissat B."/>
            <person name="Grigoriev I.V."/>
            <person name="Hibbett D.S."/>
            <person name="Martin F."/>
            <person name="Nordberg H.P."/>
            <person name="Cantor M.N."/>
            <person name="Hua S.X."/>
        </authorList>
    </citation>
    <scope>NUCLEOTIDE SEQUENCE [LARGE SCALE GENOMIC DNA]</scope>
    <source>
        <strain evidence="1 2">F 1598</strain>
    </source>
</reference>
<dbReference type="Pfam" id="PF18758">
    <property type="entry name" value="KDZ"/>
    <property type="match status" value="1"/>
</dbReference>
<accession>A0A0C3BFP1</accession>
<evidence type="ECO:0000313" key="1">
    <source>
        <dbReference type="EMBL" id="KIM76122.1"/>
    </source>
</evidence>
<dbReference type="OrthoDB" id="3222357at2759"/>
<evidence type="ECO:0000313" key="2">
    <source>
        <dbReference type="Proteomes" id="UP000054166"/>
    </source>
</evidence>
<dbReference type="STRING" id="765440.A0A0C3BFP1"/>
<dbReference type="Proteomes" id="UP000054166">
    <property type="component" value="Unassembled WGS sequence"/>
</dbReference>
<proteinExistence type="predicted"/>
<evidence type="ECO:0008006" key="3">
    <source>
        <dbReference type="Google" id="ProtNLM"/>
    </source>
</evidence>
<protein>
    <recommendedName>
        <fullName evidence="3">CxC2-like cysteine cluster KDZ transposase-associated domain-containing protein</fullName>
    </recommendedName>
</protein>
<organism evidence="1 2">
    <name type="scientific">Piloderma croceum (strain F 1598)</name>
    <dbReference type="NCBI Taxonomy" id="765440"/>
    <lineage>
        <taxon>Eukaryota</taxon>
        <taxon>Fungi</taxon>
        <taxon>Dikarya</taxon>
        <taxon>Basidiomycota</taxon>
        <taxon>Agaricomycotina</taxon>
        <taxon>Agaricomycetes</taxon>
        <taxon>Agaricomycetidae</taxon>
        <taxon>Atheliales</taxon>
        <taxon>Atheliaceae</taxon>
        <taxon>Piloderma</taxon>
    </lineage>
</organism>
<sequence>LALFCPACPQIGINIPPEMEWKVDDRLLYWPQLTADRNMKLVHQIQKRPKDDVSLSDGELFLVRWARYANHLANAPERQPKSKCSNHWAQNNGNINWNHLDCTGKGACACARHGAFVPHCMVDFQKGERQINMDYSICQALKRFPSHVQALIVYDICCQWSIHFRQCVSESKFLELYDSMEITGAVGKWHLATHIPECFPKFSLNFVEGSGELDGEILETLWSKLYEVAGMAQAMSIAHHQEVVDEHMKDSNSRKMIWIRKHLFYIYPRAGITQIPANSLCEKWSRAKKGLSEMGLTFEQLSDYLDASLVQEWTAQERVAMEKRGDHLNIYQVRLEKCRTFIYSAFWF</sequence>
<dbReference type="InterPro" id="IPR040521">
    <property type="entry name" value="KDZ"/>
</dbReference>
<gene>
    <name evidence="1" type="ORF">PILCRDRAFT_78132</name>
</gene>
<dbReference type="EMBL" id="KN833038">
    <property type="protein sequence ID" value="KIM76122.1"/>
    <property type="molecule type" value="Genomic_DNA"/>
</dbReference>
<keyword evidence="2" id="KW-1185">Reference proteome</keyword>